<sequence length="62" mass="6936">MLMEWTTVYDFGNESLRVNPPRNEQQPAIIADLVYVVIEVGGLALVLFGIGKRLIELFSQGN</sequence>
<evidence type="ECO:0000313" key="3">
    <source>
        <dbReference type="Proteomes" id="UP000230821"/>
    </source>
</evidence>
<keyword evidence="1" id="KW-0472">Membrane</keyword>
<comment type="caution">
    <text evidence="2">The sequence shown here is derived from an EMBL/GenBank/DDBJ whole genome shotgun (WGS) entry which is preliminary data.</text>
</comment>
<evidence type="ECO:0000256" key="1">
    <source>
        <dbReference type="SAM" id="Phobius"/>
    </source>
</evidence>
<feature type="transmembrane region" description="Helical" evidence="1">
    <location>
        <begin position="28"/>
        <end position="50"/>
    </location>
</feature>
<organism evidence="2 3">
    <name type="scientific">candidate division KSB3 bacterium</name>
    <dbReference type="NCBI Taxonomy" id="2044937"/>
    <lineage>
        <taxon>Bacteria</taxon>
        <taxon>candidate division KSB3</taxon>
    </lineage>
</organism>
<keyword evidence="1" id="KW-1133">Transmembrane helix</keyword>
<reference evidence="2 3" key="1">
    <citation type="submission" date="2017-10" db="EMBL/GenBank/DDBJ databases">
        <title>Novel microbial diversity and functional potential in the marine mammal oral microbiome.</title>
        <authorList>
            <person name="Dudek N.K."/>
            <person name="Sun C.L."/>
            <person name="Burstein D."/>
            <person name="Kantor R.S."/>
            <person name="Aliaga Goltsman D.S."/>
            <person name="Bik E.M."/>
            <person name="Thomas B.C."/>
            <person name="Banfield J.F."/>
            <person name="Relman D.A."/>
        </authorList>
    </citation>
    <scope>NUCLEOTIDE SEQUENCE [LARGE SCALE GENOMIC DNA]</scope>
    <source>
        <strain evidence="2">DOLJORAL78_47_16</strain>
    </source>
</reference>
<gene>
    <name evidence="2" type="ORF">CSA56_03195</name>
</gene>
<dbReference type="Proteomes" id="UP000230821">
    <property type="component" value="Unassembled WGS sequence"/>
</dbReference>
<evidence type="ECO:0000313" key="2">
    <source>
        <dbReference type="EMBL" id="PIE35671.1"/>
    </source>
</evidence>
<proteinExistence type="predicted"/>
<accession>A0A2G6KJ29</accession>
<dbReference type="AlphaFoldDB" id="A0A2G6KJ29"/>
<name>A0A2G6KJ29_9BACT</name>
<keyword evidence="1" id="KW-0812">Transmembrane</keyword>
<dbReference type="EMBL" id="PDSK01000036">
    <property type="protein sequence ID" value="PIE35671.1"/>
    <property type="molecule type" value="Genomic_DNA"/>
</dbReference>
<protein>
    <submittedName>
        <fullName evidence="2">Uncharacterized protein</fullName>
    </submittedName>
</protein>